<gene>
    <name evidence="4" type="ORF">VITISV_031367</name>
</gene>
<sequence>MEDLKKRKLEEASNGQISSSPEELKLLLDPLSKSQLVDLLSKLGSQYPSIAEEIKSVASADPVHRKLFVRGLAWNTTSETLCAGRMAVCNLACEGLSGASTTPDQAQRKLYIGGLAPDVTSEVLLSFFGRHGEIEEGSVAYDKETNESRGFGFVTYKTVEAAKKAIDDPQKFLGGRSIIVKLADSHKGKMIQAQLSTAVVPIALPLAAGYPQQPGKPPASATPVAYTYPQAGATYPAYPGPPTGPAPYSSTAPAPYPSQPQMPYSSATVMKDPLGLPPTPTVGMGGYPYYFAKQ</sequence>
<dbReference type="PANTHER" id="PTHR48027">
    <property type="entry name" value="HETEROGENEOUS NUCLEAR RIBONUCLEOPROTEIN 87F-RELATED"/>
    <property type="match status" value="1"/>
</dbReference>
<dbReference type="InterPro" id="IPR048289">
    <property type="entry name" value="RRM2_NsCP33-like"/>
</dbReference>
<keyword evidence="1 2" id="KW-0694">RNA-binding</keyword>
<dbReference type="ExpressionAtlas" id="A5BGN9">
    <property type="expression patterns" value="baseline and differential"/>
</dbReference>
<evidence type="ECO:0000256" key="1">
    <source>
        <dbReference type="ARBA" id="ARBA00022884"/>
    </source>
</evidence>
<dbReference type="CDD" id="cd21608">
    <property type="entry name" value="RRM2_NsCP33_like"/>
    <property type="match status" value="1"/>
</dbReference>
<dbReference type="InterPro" id="IPR000504">
    <property type="entry name" value="RRM_dom"/>
</dbReference>
<dbReference type="GO" id="GO:0003723">
    <property type="term" value="F:RNA binding"/>
    <property type="evidence" value="ECO:0007669"/>
    <property type="project" value="UniProtKB-UniRule"/>
</dbReference>
<dbReference type="EMBL" id="AM458891">
    <property type="protein sequence ID" value="CAN83223.1"/>
    <property type="molecule type" value="Genomic_DNA"/>
</dbReference>
<dbReference type="AlphaFoldDB" id="A5BGN9"/>
<dbReference type="InterPro" id="IPR052462">
    <property type="entry name" value="SLIRP/GR-RBP-like"/>
</dbReference>
<dbReference type="SMART" id="SM00360">
    <property type="entry name" value="RRM"/>
    <property type="match status" value="1"/>
</dbReference>
<proteinExistence type="predicted"/>
<reference evidence="4" key="1">
    <citation type="journal article" date="2007" name="PLoS ONE">
        <title>The first genome sequence of an elite grapevine cultivar (Pinot noir Vitis vinifera L.): coping with a highly heterozygous genome.</title>
        <authorList>
            <person name="Velasco R."/>
            <person name="Zharkikh A."/>
            <person name="Troggio M."/>
            <person name="Cartwright D.A."/>
            <person name="Cestaro A."/>
            <person name="Pruss D."/>
            <person name="Pindo M."/>
            <person name="FitzGerald L.M."/>
            <person name="Vezzulli S."/>
            <person name="Reid J."/>
            <person name="Malacarne G."/>
            <person name="Iliev D."/>
            <person name="Coppola G."/>
            <person name="Wardell B."/>
            <person name="Micheletti D."/>
            <person name="Macalma T."/>
            <person name="Facci M."/>
            <person name="Mitchell J.T."/>
            <person name="Perazzolli M."/>
            <person name="Eldredge G."/>
            <person name="Gatto P."/>
            <person name="Oyzerski R."/>
            <person name="Moretto M."/>
            <person name="Gutin N."/>
            <person name="Stefanini M."/>
            <person name="Chen Y."/>
            <person name="Segala C."/>
            <person name="Davenport C."/>
            <person name="Dematte L."/>
            <person name="Mraz A."/>
            <person name="Battilana J."/>
            <person name="Stormo K."/>
            <person name="Costa F."/>
            <person name="Tao Q."/>
            <person name="Si-Ammour A."/>
            <person name="Harkins T."/>
            <person name="Lackey A."/>
            <person name="Perbost C."/>
            <person name="Taillon B."/>
            <person name="Stella A."/>
            <person name="Solovyev V."/>
            <person name="Fawcett J.A."/>
            <person name="Sterck L."/>
            <person name="Vandepoele K."/>
            <person name="Grando S.M."/>
            <person name="Toppo S."/>
            <person name="Moser C."/>
            <person name="Lanchbury J."/>
            <person name="Bogden R."/>
            <person name="Skolnick M."/>
            <person name="Sgaramella V."/>
            <person name="Bhatnagar S.K."/>
            <person name="Fontana P."/>
            <person name="Gutin A."/>
            <person name="Van de Peer Y."/>
            <person name="Salamini F."/>
            <person name="Viola R."/>
        </authorList>
    </citation>
    <scope>NUCLEOTIDE SEQUENCE</scope>
</reference>
<dbReference type="SUPFAM" id="SSF54928">
    <property type="entry name" value="RNA-binding domain, RBD"/>
    <property type="match status" value="1"/>
</dbReference>
<dbReference type="Gene3D" id="3.30.70.330">
    <property type="match status" value="1"/>
</dbReference>
<dbReference type="InterPro" id="IPR035979">
    <property type="entry name" value="RBD_domain_sf"/>
</dbReference>
<feature type="domain" description="RRM" evidence="3">
    <location>
        <begin position="108"/>
        <end position="185"/>
    </location>
</feature>
<name>A5BGN9_VITVI</name>
<evidence type="ECO:0000256" key="2">
    <source>
        <dbReference type="PROSITE-ProRule" id="PRU00176"/>
    </source>
</evidence>
<dbReference type="PROSITE" id="PS50102">
    <property type="entry name" value="RRM"/>
    <property type="match status" value="1"/>
</dbReference>
<dbReference type="InterPro" id="IPR012677">
    <property type="entry name" value="Nucleotide-bd_a/b_plait_sf"/>
</dbReference>
<evidence type="ECO:0000259" key="3">
    <source>
        <dbReference type="PROSITE" id="PS50102"/>
    </source>
</evidence>
<organism evidence="4">
    <name type="scientific">Vitis vinifera</name>
    <name type="common">Grape</name>
    <dbReference type="NCBI Taxonomy" id="29760"/>
    <lineage>
        <taxon>Eukaryota</taxon>
        <taxon>Viridiplantae</taxon>
        <taxon>Streptophyta</taxon>
        <taxon>Embryophyta</taxon>
        <taxon>Tracheophyta</taxon>
        <taxon>Spermatophyta</taxon>
        <taxon>Magnoliopsida</taxon>
        <taxon>eudicotyledons</taxon>
        <taxon>Gunneridae</taxon>
        <taxon>Pentapetalae</taxon>
        <taxon>rosids</taxon>
        <taxon>Vitales</taxon>
        <taxon>Vitaceae</taxon>
        <taxon>Viteae</taxon>
        <taxon>Vitis</taxon>
    </lineage>
</organism>
<dbReference type="Pfam" id="PF00076">
    <property type="entry name" value="RRM_1"/>
    <property type="match status" value="1"/>
</dbReference>
<evidence type="ECO:0000313" key="4">
    <source>
        <dbReference type="EMBL" id="CAN83223.1"/>
    </source>
</evidence>
<protein>
    <recommendedName>
        <fullName evidence="3">RRM domain-containing protein</fullName>
    </recommendedName>
</protein>
<accession>A5BGN9</accession>